<keyword evidence="16" id="KW-1133">Transmembrane helix</keyword>
<evidence type="ECO:0000256" key="4">
    <source>
        <dbReference type="ARBA" id="ARBA00004514"/>
    </source>
</evidence>
<keyword evidence="13" id="KW-0539">Nucleus</keyword>
<dbReference type="InterPro" id="IPR046357">
    <property type="entry name" value="PPIase_dom_sf"/>
</dbReference>
<evidence type="ECO:0000256" key="5">
    <source>
        <dbReference type="ARBA" id="ARBA00022481"/>
    </source>
</evidence>
<dbReference type="PANTHER" id="PTHR46512">
    <property type="entry name" value="PEPTIDYLPROLYL ISOMERASE"/>
    <property type="match status" value="1"/>
</dbReference>
<protein>
    <recommendedName>
        <fullName evidence="14">peptidylprolyl isomerase</fullName>
        <ecNumber evidence="14">5.2.1.8</ecNumber>
    </recommendedName>
</protein>
<name>A0ABP1FJE5_9CHLO</name>
<dbReference type="Gene3D" id="3.10.50.40">
    <property type="match status" value="1"/>
</dbReference>
<keyword evidence="7" id="KW-0493">Microtubule</keyword>
<dbReference type="InterPro" id="IPR019734">
    <property type="entry name" value="TPR_rpt"/>
</dbReference>
<keyword evidence="19" id="KW-1185">Reference proteome</keyword>
<dbReference type="Pfam" id="PF00254">
    <property type="entry name" value="FKBP_C"/>
    <property type="match status" value="1"/>
</dbReference>
<evidence type="ECO:0000256" key="2">
    <source>
        <dbReference type="ARBA" id="ARBA00004173"/>
    </source>
</evidence>
<keyword evidence="8" id="KW-0677">Repeat</keyword>
<evidence type="ECO:0000256" key="9">
    <source>
        <dbReference type="ARBA" id="ARBA00022803"/>
    </source>
</evidence>
<evidence type="ECO:0000256" key="1">
    <source>
        <dbReference type="ARBA" id="ARBA00004123"/>
    </source>
</evidence>
<evidence type="ECO:0000259" key="17">
    <source>
        <dbReference type="PROSITE" id="PS50059"/>
    </source>
</evidence>
<dbReference type="Pfam" id="PF07719">
    <property type="entry name" value="TPR_2"/>
    <property type="match status" value="1"/>
</dbReference>
<dbReference type="InterPro" id="IPR050754">
    <property type="entry name" value="FKBP4/5/8-like"/>
</dbReference>
<reference evidence="18 19" key="1">
    <citation type="submission" date="2024-06" db="EMBL/GenBank/DDBJ databases">
        <authorList>
            <person name="Kraege A."/>
            <person name="Thomma B."/>
        </authorList>
    </citation>
    <scope>NUCLEOTIDE SEQUENCE [LARGE SCALE GENOMIC DNA]</scope>
</reference>
<feature type="domain" description="PPIase FKBP-type" evidence="17">
    <location>
        <begin position="31"/>
        <end position="127"/>
    </location>
</feature>
<keyword evidence="14" id="KW-0697">Rotamase</keyword>
<keyword evidence="12" id="KW-0963">Cytoplasm</keyword>
<evidence type="ECO:0000256" key="7">
    <source>
        <dbReference type="ARBA" id="ARBA00022701"/>
    </source>
</evidence>
<keyword evidence="6" id="KW-0597">Phosphoprotein</keyword>
<evidence type="ECO:0000256" key="3">
    <source>
        <dbReference type="ARBA" id="ARBA00004245"/>
    </source>
</evidence>
<evidence type="ECO:0000256" key="16">
    <source>
        <dbReference type="SAM" id="Phobius"/>
    </source>
</evidence>
<accession>A0ABP1FJE5</accession>
<comment type="caution">
    <text evidence="18">The sequence shown here is derived from an EMBL/GenBank/DDBJ whole genome shotgun (WGS) entry which is preliminary data.</text>
</comment>
<dbReference type="PROSITE" id="PS50059">
    <property type="entry name" value="FKBP_PPIASE"/>
    <property type="match status" value="1"/>
</dbReference>
<dbReference type="InterPro" id="IPR001179">
    <property type="entry name" value="PPIase_FKBP_dom"/>
</dbReference>
<evidence type="ECO:0000256" key="11">
    <source>
        <dbReference type="ARBA" id="ARBA00023128"/>
    </source>
</evidence>
<dbReference type="SMART" id="SM00028">
    <property type="entry name" value="TPR"/>
    <property type="match status" value="3"/>
</dbReference>
<organism evidence="18 19">
    <name type="scientific">Coccomyxa viridis</name>
    <dbReference type="NCBI Taxonomy" id="1274662"/>
    <lineage>
        <taxon>Eukaryota</taxon>
        <taxon>Viridiplantae</taxon>
        <taxon>Chlorophyta</taxon>
        <taxon>core chlorophytes</taxon>
        <taxon>Trebouxiophyceae</taxon>
        <taxon>Trebouxiophyceae incertae sedis</taxon>
        <taxon>Coccomyxaceae</taxon>
        <taxon>Coccomyxa</taxon>
    </lineage>
</organism>
<evidence type="ECO:0000256" key="8">
    <source>
        <dbReference type="ARBA" id="ARBA00022737"/>
    </source>
</evidence>
<dbReference type="Gene3D" id="1.25.40.10">
    <property type="entry name" value="Tetratricopeptide repeat domain"/>
    <property type="match status" value="1"/>
</dbReference>
<evidence type="ECO:0000256" key="15">
    <source>
        <dbReference type="PROSITE-ProRule" id="PRU00339"/>
    </source>
</evidence>
<keyword evidence="16" id="KW-0812">Transmembrane</keyword>
<feature type="repeat" description="TPR" evidence="15">
    <location>
        <begin position="232"/>
        <end position="265"/>
    </location>
</feature>
<dbReference type="Proteomes" id="UP001497392">
    <property type="component" value="Unassembled WGS sequence"/>
</dbReference>
<evidence type="ECO:0000256" key="10">
    <source>
        <dbReference type="ARBA" id="ARBA00022990"/>
    </source>
</evidence>
<keyword evidence="11" id="KW-0496">Mitochondrion</keyword>
<dbReference type="PROSITE" id="PS50005">
    <property type="entry name" value="TPR"/>
    <property type="match status" value="1"/>
</dbReference>
<comment type="subcellular location">
    <subcellularLocation>
        <location evidence="3">Cytoplasm</location>
        <location evidence="3">Cytoskeleton</location>
    </subcellularLocation>
    <subcellularLocation>
        <location evidence="4">Cytoplasm</location>
        <location evidence="4">Cytosol</location>
    </subcellularLocation>
    <subcellularLocation>
        <location evidence="2">Mitochondrion</location>
    </subcellularLocation>
    <subcellularLocation>
        <location evidence="1">Nucleus</location>
    </subcellularLocation>
</comment>
<evidence type="ECO:0000256" key="6">
    <source>
        <dbReference type="ARBA" id="ARBA00022553"/>
    </source>
</evidence>
<dbReference type="PANTHER" id="PTHR46512:SF12">
    <property type="entry name" value="PEPTIDYLPROLYL ISOMERASE"/>
    <property type="match status" value="1"/>
</dbReference>
<dbReference type="InterPro" id="IPR013105">
    <property type="entry name" value="TPR_2"/>
</dbReference>
<evidence type="ECO:0000256" key="14">
    <source>
        <dbReference type="PROSITE-ProRule" id="PRU00277"/>
    </source>
</evidence>
<evidence type="ECO:0000313" key="18">
    <source>
        <dbReference type="EMBL" id="CAL5220090.1"/>
    </source>
</evidence>
<keyword evidence="12" id="KW-0206">Cytoskeleton</keyword>
<evidence type="ECO:0000313" key="19">
    <source>
        <dbReference type="Proteomes" id="UP001497392"/>
    </source>
</evidence>
<proteinExistence type="predicted"/>
<dbReference type="SUPFAM" id="SSF48452">
    <property type="entry name" value="TPR-like"/>
    <property type="match status" value="1"/>
</dbReference>
<keyword evidence="9 15" id="KW-0802">TPR repeat</keyword>
<keyword evidence="5" id="KW-0488">Methylation</keyword>
<dbReference type="InterPro" id="IPR011990">
    <property type="entry name" value="TPR-like_helical_dom_sf"/>
</dbReference>
<gene>
    <name evidence="18" type="primary">g2041</name>
    <name evidence="18" type="ORF">VP750_LOCUS1749</name>
</gene>
<dbReference type="EMBL" id="CAXHTA020000003">
    <property type="protein sequence ID" value="CAL5220090.1"/>
    <property type="molecule type" value="Genomic_DNA"/>
</dbReference>
<comment type="catalytic activity">
    <reaction evidence="14">
        <text>[protein]-peptidylproline (omega=180) = [protein]-peptidylproline (omega=0)</text>
        <dbReference type="Rhea" id="RHEA:16237"/>
        <dbReference type="Rhea" id="RHEA-COMP:10747"/>
        <dbReference type="Rhea" id="RHEA-COMP:10748"/>
        <dbReference type="ChEBI" id="CHEBI:83833"/>
        <dbReference type="ChEBI" id="CHEBI:83834"/>
        <dbReference type="EC" id="5.2.1.8"/>
    </reaction>
</comment>
<dbReference type="EC" id="5.2.1.8" evidence="14"/>
<feature type="transmembrane region" description="Helical" evidence="16">
    <location>
        <begin position="320"/>
        <end position="338"/>
    </location>
</feature>
<keyword evidence="14" id="KW-0413">Isomerase</keyword>
<evidence type="ECO:0000256" key="13">
    <source>
        <dbReference type="ARBA" id="ARBA00023242"/>
    </source>
</evidence>
<keyword evidence="16" id="KW-0472">Membrane</keyword>
<keyword evidence="10" id="KW-0007">Acetylation</keyword>
<sequence>MTSDEHTDVTADGGVRKKVISQGTGEAPPLHAQCLVHYKGTLVESQEVFMDTRKEGQAGEPAHIVAGRDASLREVGLNLAVATMRKGERCHLKVQPQYGYGDRGSFSFPNVPPRAELEYDLELIDFDPADELKDRGQMTYEERLEAAERHRMTGNTLFQQDEHTDALGKYAMALSYINDDFIVQLHGPHAAKAAAVKQPVHLNMAACQLKLKDWQGAEWNCSQVLQEDKDNVKALFRRGKAHSGMGHTDEALRDLQAAAKLAPADKAIGREIQAVKAIVKRDREAQARLFKGAFGSPGDGRSKGLWDDTADQQQQHRQSFLAWLWGIVAACLSIFTLSRNRKDK</sequence>
<evidence type="ECO:0000256" key="12">
    <source>
        <dbReference type="ARBA" id="ARBA00023212"/>
    </source>
</evidence>
<dbReference type="SUPFAM" id="SSF54534">
    <property type="entry name" value="FKBP-like"/>
    <property type="match status" value="1"/>
</dbReference>